<evidence type="ECO:0000259" key="1">
    <source>
        <dbReference type="Pfam" id="PF17921"/>
    </source>
</evidence>
<reference evidence="3" key="1">
    <citation type="submission" date="2021-03" db="EMBL/GenBank/DDBJ databases">
        <title>Draft genome sequence of rust myrtle Austropuccinia psidii MF-1, a brazilian biotype.</title>
        <authorList>
            <person name="Quecine M.C."/>
            <person name="Pachon D.M.R."/>
            <person name="Bonatelli M.L."/>
            <person name="Correr F.H."/>
            <person name="Franceschini L.M."/>
            <person name="Leite T.F."/>
            <person name="Margarido G.R.A."/>
            <person name="Almeida C.A."/>
            <person name="Ferrarezi J.A."/>
            <person name="Labate C.A."/>
        </authorList>
    </citation>
    <scope>NUCLEOTIDE SEQUENCE</scope>
    <source>
        <strain evidence="3">MF-1</strain>
    </source>
</reference>
<protein>
    <recommendedName>
        <fullName evidence="5">Integrase catalytic domain-containing protein</fullName>
    </recommendedName>
</protein>
<dbReference type="InterPro" id="IPR056924">
    <property type="entry name" value="SH3_Tf2-1"/>
</dbReference>
<dbReference type="Pfam" id="PF24626">
    <property type="entry name" value="SH3_Tf2-1"/>
    <property type="match status" value="1"/>
</dbReference>
<feature type="domain" description="Tf2-1-like SH3-like" evidence="2">
    <location>
        <begin position="351"/>
        <end position="412"/>
    </location>
</feature>
<sequence length="431" mass="50388">MEIGMRENLRFSEWTPDSEDTRSKETETPILGISSLELNNAFFSAVMKNYAKQKQCGILSQLLQHKYRSPELESELKEPMLMDYKYNKFFLIDALIYYREKHTSALKVIDRDHISLSLQEYYEFPYMQHMSEDRTKARVESTAWCPKWEQELSEYINTCERFQKANRKHGKDIGCFSTYKNPNTLEKPSTWTRYSKSVRYLPFHKEDTAMDTALLFCNNIKSTCGVPKIQISDRDTKFTSEVWINLYDMLGTKLELSTACHSHTDEVQLAYNTIQNSTTVKLPSVVEKGWNPLLPVDHLKKNLLTIHPPAKDFHKMWKRAFDTVSKCIAAAKEYSKQRYYKTHVEPEFKEGDQVLVSTHNFNNLKGPKKMRDSFVGPFALIKLIGKDAVEVRLTEEFSRKHPVFLVSLVKPYFQTGEERFPCRKKTSTHQT</sequence>
<name>A0A9Q3BQD9_9BASI</name>
<feature type="domain" description="Integrase zinc-binding" evidence="1">
    <location>
        <begin position="112"/>
        <end position="167"/>
    </location>
</feature>
<keyword evidence="4" id="KW-1185">Reference proteome</keyword>
<dbReference type="PANTHER" id="PTHR35046:SF9">
    <property type="entry name" value="RNA-DIRECTED DNA POLYMERASE"/>
    <property type="match status" value="1"/>
</dbReference>
<evidence type="ECO:0000259" key="2">
    <source>
        <dbReference type="Pfam" id="PF24626"/>
    </source>
</evidence>
<dbReference type="GO" id="GO:0003676">
    <property type="term" value="F:nucleic acid binding"/>
    <property type="evidence" value="ECO:0007669"/>
    <property type="project" value="InterPro"/>
</dbReference>
<evidence type="ECO:0008006" key="5">
    <source>
        <dbReference type="Google" id="ProtNLM"/>
    </source>
</evidence>
<dbReference type="AlphaFoldDB" id="A0A9Q3BQD9"/>
<dbReference type="InterPro" id="IPR036397">
    <property type="entry name" value="RNaseH_sf"/>
</dbReference>
<dbReference type="EMBL" id="AVOT02002206">
    <property type="protein sequence ID" value="MBW0469507.1"/>
    <property type="molecule type" value="Genomic_DNA"/>
</dbReference>
<gene>
    <name evidence="3" type="ORF">O181_009222</name>
</gene>
<accession>A0A9Q3BQD9</accession>
<dbReference type="PANTHER" id="PTHR35046">
    <property type="entry name" value="ZINC KNUCKLE (CCHC-TYPE) FAMILY PROTEIN"/>
    <property type="match status" value="1"/>
</dbReference>
<dbReference type="Gene3D" id="1.10.340.70">
    <property type="match status" value="1"/>
</dbReference>
<dbReference type="SUPFAM" id="SSF53098">
    <property type="entry name" value="Ribonuclease H-like"/>
    <property type="match status" value="1"/>
</dbReference>
<comment type="caution">
    <text evidence="3">The sequence shown here is derived from an EMBL/GenBank/DDBJ whole genome shotgun (WGS) entry which is preliminary data.</text>
</comment>
<proteinExistence type="predicted"/>
<organism evidence="3 4">
    <name type="scientific">Austropuccinia psidii MF-1</name>
    <dbReference type="NCBI Taxonomy" id="1389203"/>
    <lineage>
        <taxon>Eukaryota</taxon>
        <taxon>Fungi</taxon>
        <taxon>Dikarya</taxon>
        <taxon>Basidiomycota</taxon>
        <taxon>Pucciniomycotina</taxon>
        <taxon>Pucciniomycetes</taxon>
        <taxon>Pucciniales</taxon>
        <taxon>Sphaerophragmiaceae</taxon>
        <taxon>Austropuccinia</taxon>
    </lineage>
</organism>
<dbReference type="InterPro" id="IPR041588">
    <property type="entry name" value="Integrase_H2C2"/>
</dbReference>
<dbReference type="Pfam" id="PF17921">
    <property type="entry name" value="Integrase_H2C2"/>
    <property type="match status" value="1"/>
</dbReference>
<evidence type="ECO:0000313" key="4">
    <source>
        <dbReference type="Proteomes" id="UP000765509"/>
    </source>
</evidence>
<evidence type="ECO:0000313" key="3">
    <source>
        <dbReference type="EMBL" id="MBW0469507.1"/>
    </source>
</evidence>
<dbReference type="InterPro" id="IPR012337">
    <property type="entry name" value="RNaseH-like_sf"/>
</dbReference>
<dbReference type="Gene3D" id="3.30.420.10">
    <property type="entry name" value="Ribonuclease H-like superfamily/Ribonuclease H"/>
    <property type="match status" value="1"/>
</dbReference>
<dbReference type="Proteomes" id="UP000765509">
    <property type="component" value="Unassembled WGS sequence"/>
</dbReference>